<protein>
    <submittedName>
        <fullName evidence="7">Uncharacterized protein</fullName>
    </submittedName>
</protein>
<dbReference type="Pfam" id="PF10467">
    <property type="entry name" value="Inhibitor_I48"/>
    <property type="match status" value="1"/>
</dbReference>
<keyword evidence="3" id="KW-0789">Thiol protease inhibitor</keyword>
<dbReference type="InterPro" id="IPR019508">
    <property type="entry name" value="Prot_inh_I48_clitocypin"/>
</dbReference>
<accession>A0A067M9H3</accession>
<keyword evidence="8" id="KW-1185">Reference proteome</keyword>
<keyword evidence="2" id="KW-0646">Protease inhibitor</keyword>
<dbReference type="HOGENOM" id="CLU_112524_0_0_1"/>
<dbReference type="Gene3D" id="2.80.10.50">
    <property type="match status" value="1"/>
</dbReference>
<dbReference type="EMBL" id="KL198059">
    <property type="protein sequence ID" value="KDQ11315.1"/>
    <property type="molecule type" value="Genomic_DNA"/>
</dbReference>
<evidence type="ECO:0000313" key="8">
    <source>
        <dbReference type="Proteomes" id="UP000027195"/>
    </source>
</evidence>
<evidence type="ECO:0000256" key="5">
    <source>
        <dbReference type="ARBA" id="ARBA00025775"/>
    </source>
</evidence>
<proteinExistence type="inferred from homology"/>
<evidence type="ECO:0000256" key="1">
    <source>
        <dbReference type="ARBA" id="ARBA00011738"/>
    </source>
</evidence>
<name>A0A067M9H3_BOTB1</name>
<evidence type="ECO:0000256" key="4">
    <source>
        <dbReference type="ARBA" id="ARBA00024855"/>
    </source>
</evidence>
<evidence type="ECO:0000313" key="7">
    <source>
        <dbReference type="EMBL" id="KDQ11315.1"/>
    </source>
</evidence>
<dbReference type="Proteomes" id="UP000027195">
    <property type="component" value="Unassembled WGS sequence"/>
</dbReference>
<evidence type="ECO:0000256" key="2">
    <source>
        <dbReference type="ARBA" id="ARBA00022690"/>
    </source>
</evidence>
<dbReference type="OrthoDB" id="10693668at2759"/>
<dbReference type="GO" id="GO:0004869">
    <property type="term" value="F:cysteine-type endopeptidase inhibitor activity"/>
    <property type="evidence" value="ECO:0007669"/>
    <property type="project" value="UniProtKB-KW"/>
</dbReference>
<dbReference type="InParanoid" id="A0A067M9H3"/>
<sequence length="167" mass="18201">MSAPPTLQDGRYRLRSVYTNNPNPGVGGAYATGGDPSQPVTTTAEVPHTFDKQVWDIVKNPEQTGSADTYKINYVGHSAHHLKEGFSYASLDQDAPITLGPPKDFTFELWPGTSDVYVIRPIEPPSGFDICVGVTEDGKKVVITRILFTSPGFATGEVRPAWKIHRA</sequence>
<comment type="similarity">
    <text evidence="5">Belongs to the protease inhibitor I48 family.</text>
</comment>
<comment type="subunit">
    <text evidence="1">Homodimer.</text>
</comment>
<feature type="region of interest" description="Disordered" evidence="6">
    <location>
        <begin position="23"/>
        <end position="42"/>
    </location>
</feature>
<dbReference type="AlphaFoldDB" id="A0A067M9H3"/>
<evidence type="ECO:0000256" key="6">
    <source>
        <dbReference type="SAM" id="MobiDB-lite"/>
    </source>
</evidence>
<organism evidence="7 8">
    <name type="scientific">Botryobasidium botryosum (strain FD-172 SS1)</name>
    <dbReference type="NCBI Taxonomy" id="930990"/>
    <lineage>
        <taxon>Eukaryota</taxon>
        <taxon>Fungi</taxon>
        <taxon>Dikarya</taxon>
        <taxon>Basidiomycota</taxon>
        <taxon>Agaricomycotina</taxon>
        <taxon>Agaricomycetes</taxon>
        <taxon>Cantharellales</taxon>
        <taxon>Botryobasidiaceae</taxon>
        <taxon>Botryobasidium</taxon>
    </lineage>
</organism>
<comment type="function">
    <text evidence="4">Binds and inhibits cysteine proteinases. Inhibits most strongly papain and cathepsin L, more weakly bromelain and cathepsin B while it is completely ineffective against cathepsin H.</text>
</comment>
<reference evidence="8" key="1">
    <citation type="journal article" date="2014" name="Proc. Natl. Acad. Sci. U.S.A.">
        <title>Extensive sampling of basidiomycete genomes demonstrates inadequacy of the white-rot/brown-rot paradigm for wood decay fungi.</title>
        <authorList>
            <person name="Riley R."/>
            <person name="Salamov A.A."/>
            <person name="Brown D.W."/>
            <person name="Nagy L.G."/>
            <person name="Floudas D."/>
            <person name="Held B.W."/>
            <person name="Levasseur A."/>
            <person name="Lombard V."/>
            <person name="Morin E."/>
            <person name="Otillar R."/>
            <person name="Lindquist E.A."/>
            <person name="Sun H."/>
            <person name="LaButti K.M."/>
            <person name="Schmutz J."/>
            <person name="Jabbour D."/>
            <person name="Luo H."/>
            <person name="Baker S.E."/>
            <person name="Pisabarro A.G."/>
            <person name="Walton J.D."/>
            <person name="Blanchette R.A."/>
            <person name="Henrissat B."/>
            <person name="Martin F."/>
            <person name="Cullen D."/>
            <person name="Hibbett D.S."/>
            <person name="Grigoriev I.V."/>
        </authorList>
    </citation>
    <scope>NUCLEOTIDE SEQUENCE [LARGE SCALE GENOMIC DNA]</scope>
    <source>
        <strain evidence="8">FD-172 SS1</strain>
    </source>
</reference>
<gene>
    <name evidence="7" type="ORF">BOTBODRAFT_177358</name>
</gene>
<evidence type="ECO:0000256" key="3">
    <source>
        <dbReference type="ARBA" id="ARBA00022704"/>
    </source>
</evidence>